<keyword evidence="2" id="KW-1133">Transmembrane helix</keyword>
<dbReference type="Pfam" id="PF11915">
    <property type="entry name" value="DUF3433"/>
    <property type="match status" value="2"/>
</dbReference>
<evidence type="ECO:0000313" key="3">
    <source>
        <dbReference type="EMBL" id="KAH6689606.1"/>
    </source>
</evidence>
<evidence type="ECO:0000256" key="2">
    <source>
        <dbReference type="SAM" id="Phobius"/>
    </source>
</evidence>
<feature type="compositionally biased region" description="Polar residues" evidence="1">
    <location>
        <begin position="28"/>
        <end position="38"/>
    </location>
</feature>
<protein>
    <submittedName>
        <fullName evidence="3">Uncharacterized protein</fullName>
    </submittedName>
</protein>
<dbReference type="AlphaFoldDB" id="A0A9P8VDH3"/>
<feature type="region of interest" description="Disordered" evidence="1">
    <location>
        <begin position="1"/>
        <end position="52"/>
    </location>
</feature>
<feature type="transmembrane region" description="Helical" evidence="2">
    <location>
        <begin position="127"/>
        <end position="147"/>
    </location>
</feature>
<dbReference type="OrthoDB" id="3248909at2759"/>
<gene>
    <name evidence="3" type="ORF">F5X68DRAFT_260267</name>
</gene>
<proteinExistence type="predicted"/>
<dbReference type="PANTHER" id="PTHR37544">
    <property type="entry name" value="SPRAY-RELATED"/>
    <property type="match status" value="1"/>
</dbReference>
<dbReference type="Proteomes" id="UP000770015">
    <property type="component" value="Unassembled WGS sequence"/>
</dbReference>
<keyword evidence="2" id="KW-0812">Transmembrane</keyword>
<feature type="transmembrane region" description="Helical" evidence="2">
    <location>
        <begin position="723"/>
        <end position="743"/>
    </location>
</feature>
<feature type="transmembrane region" description="Helical" evidence="2">
    <location>
        <begin position="194"/>
        <end position="211"/>
    </location>
</feature>
<feature type="transmembrane region" description="Helical" evidence="2">
    <location>
        <begin position="789"/>
        <end position="812"/>
    </location>
</feature>
<evidence type="ECO:0000313" key="4">
    <source>
        <dbReference type="Proteomes" id="UP000770015"/>
    </source>
</evidence>
<evidence type="ECO:0000256" key="1">
    <source>
        <dbReference type="SAM" id="MobiDB-lite"/>
    </source>
</evidence>
<feature type="transmembrane region" description="Helical" evidence="2">
    <location>
        <begin position="683"/>
        <end position="703"/>
    </location>
</feature>
<keyword evidence="4" id="KW-1185">Reference proteome</keyword>
<feature type="transmembrane region" description="Helical" evidence="2">
    <location>
        <begin position="556"/>
        <end position="577"/>
    </location>
</feature>
<name>A0A9P8VDH3_9PEZI</name>
<comment type="caution">
    <text evidence="3">The sequence shown here is derived from an EMBL/GenBank/DDBJ whole genome shotgun (WGS) entry which is preliminary data.</text>
</comment>
<dbReference type="InterPro" id="IPR021840">
    <property type="entry name" value="DUF3433"/>
</dbReference>
<reference evidence="3" key="1">
    <citation type="journal article" date="2021" name="Nat. Commun.">
        <title>Genetic determinants of endophytism in the Arabidopsis root mycobiome.</title>
        <authorList>
            <person name="Mesny F."/>
            <person name="Miyauchi S."/>
            <person name="Thiergart T."/>
            <person name="Pickel B."/>
            <person name="Atanasova L."/>
            <person name="Karlsson M."/>
            <person name="Huettel B."/>
            <person name="Barry K.W."/>
            <person name="Haridas S."/>
            <person name="Chen C."/>
            <person name="Bauer D."/>
            <person name="Andreopoulos W."/>
            <person name="Pangilinan J."/>
            <person name="LaButti K."/>
            <person name="Riley R."/>
            <person name="Lipzen A."/>
            <person name="Clum A."/>
            <person name="Drula E."/>
            <person name="Henrissat B."/>
            <person name="Kohler A."/>
            <person name="Grigoriev I.V."/>
            <person name="Martin F.M."/>
            <person name="Hacquard S."/>
        </authorList>
    </citation>
    <scope>NUCLEOTIDE SEQUENCE</scope>
    <source>
        <strain evidence="3">MPI-SDFR-AT-0117</strain>
    </source>
</reference>
<dbReference type="PANTHER" id="PTHR37544:SF3">
    <property type="entry name" value="SPRAY"/>
    <property type="match status" value="1"/>
</dbReference>
<dbReference type="EMBL" id="JAGSXJ010000007">
    <property type="protein sequence ID" value="KAH6689606.1"/>
    <property type="molecule type" value="Genomic_DNA"/>
</dbReference>
<accession>A0A9P8VDH3</accession>
<feature type="transmembrane region" description="Helical" evidence="2">
    <location>
        <begin position="1148"/>
        <end position="1171"/>
    </location>
</feature>
<sequence length="1272" mass="140924">MTSSFHGHKAASVITHVSRPDFRPGGDSWSSSRRTSPHPSAEKDTPGTQSRKFSFPWGLKKASSECSLVGHKHGWKPVTLSVTVLSLFALISLILGIIIEFLAQWAQRNGGLGTIPSSEDFPTYVSFSYRFLPTIIAVFYSLFWSWVDLDAKRMQPWFELSRPSGATAEHSIFLSYPYDFVAFVPLTAFRRRHWETFCSGFSMVIIFWLITPLQSTIFSADVINVVQDIDVVTTASFLPSDSHTILLDQSVINEAYAITWLDQQYPDFTTSTDAFMPFMPLDQASKSMSSNWTGVTTRYWTDLTCWSAEREVQGPPSRRTYSFNNGQGCNITDISPHPTTNPLFPYRMYYFGYQGTPFGSYALANPGCSPAASHQFLATWARAANTTENPDAIDLEAIFCETSYHKQATKVTVAPEGSAHRPYDMTPIGDIQPLESTEFNITAFEYLVTAGLSAVDELDFDREYPFQRLLEQWPRTMEFGLTWPMSPMVGLAVGHQKPTSLDEFQSKAVLEENFRAVHQLMFSVAFTRVVGKTIGTPSTGGVLTTRLNAVVVNRTFSAVVEAFLGLVAVLCLLLAWLCRRSPSNLTKDVSSLTSLIEICRNSPALLDKLSDKGCLTDEELSNLLSNQRMRLRCGCQSPSEEPVIEFVDEDGAFTGDTVATCYDLSASRGHYSPIRPWALRRDVGLVAVLSMSAALVAIIYLKITEQRNTGLFLPVEDDILELLILSFIPTIFATLFEPFWVLLNRLLCILQPFRDLWQGQRPAKGSIDAKYTSVPPQLVLWRAGKAGHFLLSAMCVIALLSNLLAVGLGGLFENTSVPIVQDATFSQQLAPRMSTESILGLPLLPGNGATFEYAEPFYVVMNNITRGTPHPPWIGQEYFFHPFSRDNETKAEQYTAVTRGFGVKPSCSSMGNFTSFGVGPILDLRTVINDTERIKGCSTGFQPELLALDLRRNRIGGGLSAAETVETPVFGRIIQPCDTTLILGWSRSSETLDLEGRIESSFVVCEPHFTTAEFEVTIDPAGHILNSSQVSESAATLDYEQSNNHTDTMIVILNHLLKRTSPVPWHNNTLSQDWLNYLLKIQPGQEDLLDPSTALPDAEVLAKAVEPIYSLLYSLLLGFNDDIFDRHPEPVFIAGTSRSSQQRVFMPMSAFGISAAVLGLNIVIAIAFYGFSVKHFLPRMPTTIGSLLAFLAPSRAVRELDTHDSAARRQMTFSFGRYIGDDGRAHVGIELDPHVVPVSLSSLKGGNTRPSGFTMRRAFTGKAKSKQGSTWL</sequence>
<feature type="transmembrane region" description="Helical" evidence="2">
    <location>
        <begin position="82"/>
        <end position="107"/>
    </location>
</feature>
<organism evidence="3 4">
    <name type="scientific">Plectosphaerella plurivora</name>
    <dbReference type="NCBI Taxonomy" id="936078"/>
    <lineage>
        <taxon>Eukaryota</taxon>
        <taxon>Fungi</taxon>
        <taxon>Dikarya</taxon>
        <taxon>Ascomycota</taxon>
        <taxon>Pezizomycotina</taxon>
        <taxon>Sordariomycetes</taxon>
        <taxon>Hypocreomycetidae</taxon>
        <taxon>Glomerellales</taxon>
        <taxon>Plectosphaerellaceae</taxon>
        <taxon>Plectosphaerella</taxon>
    </lineage>
</organism>
<keyword evidence="2" id="KW-0472">Membrane</keyword>